<protein>
    <submittedName>
        <fullName evidence="1">Uncharacterized protein</fullName>
    </submittedName>
</protein>
<dbReference type="Proteomes" id="UP000272015">
    <property type="component" value="Unassembled WGS sequence"/>
</dbReference>
<organism evidence="1 2">
    <name type="scientific">Cryobacterium melibiosiphilum</name>
    <dbReference type="NCBI Taxonomy" id="995039"/>
    <lineage>
        <taxon>Bacteria</taxon>
        <taxon>Bacillati</taxon>
        <taxon>Actinomycetota</taxon>
        <taxon>Actinomycetes</taxon>
        <taxon>Micrococcales</taxon>
        <taxon>Microbacteriaceae</taxon>
        <taxon>Cryobacterium</taxon>
    </lineage>
</organism>
<evidence type="ECO:0000313" key="2">
    <source>
        <dbReference type="Proteomes" id="UP000272015"/>
    </source>
</evidence>
<dbReference type="AlphaFoldDB" id="A0A3A5ML69"/>
<gene>
    <name evidence="1" type="ORF">D6T64_03000</name>
</gene>
<keyword evidence="2" id="KW-1185">Reference proteome</keyword>
<accession>A0A3A5ML69</accession>
<dbReference type="EMBL" id="QZVS01000055">
    <property type="protein sequence ID" value="RJT90850.1"/>
    <property type="molecule type" value="Genomic_DNA"/>
</dbReference>
<reference evidence="1 2" key="1">
    <citation type="submission" date="2018-09" db="EMBL/GenBank/DDBJ databases">
        <title>Novel species of Cryobacterium.</title>
        <authorList>
            <person name="Liu Q."/>
            <person name="Xin Y.-H."/>
        </authorList>
    </citation>
    <scope>NUCLEOTIDE SEQUENCE [LARGE SCALE GENOMIC DNA]</scope>
    <source>
        <strain evidence="1 2">Hh39</strain>
    </source>
</reference>
<name>A0A3A5ML69_9MICO</name>
<dbReference type="RefSeq" id="WP_119971381.1">
    <property type="nucleotide sequence ID" value="NZ_JBHSQA010000004.1"/>
</dbReference>
<evidence type="ECO:0000313" key="1">
    <source>
        <dbReference type="EMBL" id="RJT90850.1"/>
    </source>
</evidence>
<proteinExistence type="predicted"/>
<comment type="caution">
    <text evidence="1">The sequence shown here is derived from an EMBL/GenBank/DDBJ whole genome shotgun (WGS) entry which is preliminary data.</text>
</comment>
<sequence>MSDLRVDAAFLNALSATVTTASAEMSFSGWQWRYAGGVLESDTVQAALAAGTGQQLLRAGLLEALLVETGAYPASAAEAFLASDARLAREAF</sequence>